<dbReference type="RefSeq" id="WP_207703013.1">
    <property type="nucleotide sequence ID" value="NZ_JAFREL020000002.1"/>
</dbReference>
<keyword evidence="2" id="KW-1185">Reference proteome</keyword>
<dbReference type="EMBL" id="JAFREL020000002">
    <property type="protein sequence ID" value="MEO1770343.1"/>
    <property type="molecule type" value="Genomic_DNA"/>
</dbReference>
<evidence type="ECO:0000313" key="1">
    <source>
        <dbReference type="EMBL" id="MEO1770343.1"/>
    </source>
</evidence>
<protein>
    <recommendedName>
        <fullName evidence="3">Pyridoxamine 5'-phosphate oxidase family protein</fullName>
    </recommendedName>
</protein>
<dbReference type="Proteomes" id="UP000664357">
    <property type="component" value="Unassembled WGS sequence"/>
</dbReference>
<dbReference type="Gene3D" id="2.30.110.10">
    <property type="entry name" value="Electron Transport, Fmn-binding Protein, Chain A"/>
    <property type="match status" value="1"/>
</dbReference>
<evidence type="ECO:0000313" key="2">
    <source>
        <dbReference type="Proteomes" id="UP000664357"/>
    </source>
</evidence>
<dbReference type="Pfam" id="PF12900">
    <property type="entry name" value="Pyridox_ox_2"/>
    <property type="match status" value="1"/>
</dbReference>
<dbReference type="InterPro" id="IPR024747">
    <property type="entry name" value="Pyridox_Oxase-rel"/>
</dbReference>
<sequence length="163" mass="18868">MRRKERQVTDLEEIKALVETCQVVRIAFNGPEYPYIVPVNYGYKWEEEQLILYVHGATQGEKISRLQADEKVAIEIDDKHALIEGGNRADRYSYAYESIIGFGKAELLNDVEEKRYALHALMDHAAKGMSFDEIPERMIERTGIIKITLSDYTMKQHKPKTNM</sequence>
<dbReference type="SUPFAM" id="SSF50475">
    <property type="entry name" value="FMN-binding split barrel"/>
    <property type="match status" value="1"/>
</dbReference>
<dbReference type="PANTHER" id="PTHR34071">
    <property type="entry name" value="5-NITROIMIDAZOLE ANTIBIOTICS RESISTANCE PROTEIN, NIMA-FAMILY-RELATED PROTEIN-RELATED"/>
    <property type="match status" value="1"/>
</dbReference>
<reference evidence="1 2" key="2">
    <citation type="submission" date="2024-02" db="EMBL/GenBank/DDBJ databases">
        <title>The Genome Sequence of Enterococcus sp. DIV0159.</title>
        <authorList>
            <person name="Earl A."/>
            <person name="Manson A."/>
            <person name="Gilmore M."/>
            <person name="Sanders J."/>
            <person name="Shea T."/>
            <person name="Howe W."/>
            <person name="Livny J."/>
            <person name="Cuomo C."/>
            <person name="Neafsey D."/>
            <person name="Birren B."/>
        </authorList>
    </citation>
    <scope>NUCLEOTIDE SEQUENCE [LARGE SCALE GENOMIC DNA]</scope>
    <source>
        <strain evidence="1 2">665A</strain>
    </source>
</reference>
<proteinExistence type="predicted"/>
<dbReference type="InterPro" id="IPR012349">
    <property type="entry name" value="Split_barrel_FMN-bd"/>
</dbReference>
<dbReference type="PANTHER" id="PTHR34071:SF2">
    <property type="entry name" value="FLAVIN-NUCLEOTIDE-BINDING PROTEIN"/>
    <property type="match status" value="1"/>
</dbReference>
<name>A0ABV0ERZ3_9ENTE</name>
<gene>
    <name evidence="1" type="ORF">JZO67_002295</name>
</gene>
<comment type="caution">
    <text evidence="1">The sequence shown here is derived from an EMBL/GenBank/DDBJ whole genome shotgun (WGS) entry which is preliminary data.</text>
</comment>
<organism evidence="1 2">
    <name type="scientific">Candidatus Enterococcus ferrettii</name>
    <dbReference type="NCBI Taxonomy" id="2815324"/>
    <lineage>
        <taxon>Bacteria</taxon>
        <taxon>Bacillati</taxon>
        <taxon>Bacillota</taxon>
        <taxon>Bacilli</taxon>
        <taxon>Lactobacillales</taxon>
        <taxon>Enterococcaceae</taxon>
        <taxon>Enterococcus</taxon>
    </lineage>
</organism>
<evidence type="ECO:0008006" key="3">
    <source>
        <dbReference type="Google" id="ProtNLM"/>
    </source>
</evidence>
<reference evidence="1 2" key="1">
    <citation type="submission" date="2021-03" db="EMBL/GenBank/DDBJ databases">
        <authorList>
            <person name="Gilmore M.S."/>
            <person name="Schwartzman J."/>
            <person name="Van Tyne D."/>
            <person name="Martin M."/>
            <person name="Earl A.M."/>
            <person name="Manson A.L."/>
            <person name="Straub T."/>
            <person name="Salamzade R."/>
            <person name="Saavedra J."/>
            <person name="Lebreton F."/>
            <person name="Prichula J."/>
            <person name="Schaufler K."/>
            <person name="Gaca A."/>
            <person name="Sgardioli B."/>
            <person name="Wagenaar J."/>
            <person name="Strong T."/>
        </authorList>
    </citation>
    <scope>NUCLEOTIDE SEQUENCE [LARGE SCALE GENOMIC DNA]</scope>
    <source>
        <strain evidence="1 2">665A</strain>
    </source>
</reference>
<accession>A0ABV0ERZ3</accession>